<keyword evidence="1" id="KW-0472">Membrane</keyword>
<dbReference type="HOGENOM" id="CLU_2352769_0_0_1"/>
<keyword evidence="1" id="KW-0812">Transmembrane</keyword>
<reference evidence="2" key="2">
    <citation type="submission" date="2013-04" db="UniProtKB">
        <authorList>
            <consortium name="EnsemblPlants"/>
        </authorList>
    </citation>
    <scope>IDENTIFICATION</scope>
</reference>
<protein>
    <submittedName>
        <fullName evidence="2">Uncharacterized protein</fullName>
    </submittedName>
</protein>
<dbReference type="Proteomes" id="UP000006038">
    <property type="component" value="Chromosome 3"/>
</dbReference>
<evidence type="ECO:0000256" key="1">
    <source>
        <dbReference type="SAM" id="Phobius"/>
    </source>
</evidence>
<organism evidence="2">
    <name type="scientific">Oryza brachyantha</name>
    <name type="common">malo sina</name>
    <dbReference type="NCBI Taxonomy" id="4533"/>
    <lineage>
        <taxon>Eukaryota</taxon>
        <taxon>Viridiplantae</taxon>
        <taxon>Streptophyta</taxon>
        <taxon>Embryophyta</taxon>
        <taxon>Tracheophyta</taxon>
        <taxon>Spermatophyta</taxon>
        <taxon>Magnoliopsida</taxon>
        <taxon>Liliopsida</taxon>
        <taxon>Poales</taxon>
        <taxon>Poaceae</taxon>
        <taxon>BOP clade</taxon>
        <taxon>Oryzoideae</taxon>
        <taxon>Oryzeae</taxon>
        <taxon>Oryzinae</taxon>
        <taxon>Oryza</taxon>
    </lineage>
</organism>
<evidence type="ECO:0000313" key="3">
    <source>
        <dbReference type="Proteomes" id="UP000006038"/>
    </source>
</evidence>
<proteinExistence type="predicted"/>
<evidence type="ECO:0000313" key="2">
    <source>
        <dbReference type="EnsemblPlants" id="OB03G45990.1"/>
    </source>
</evidence>
<dbReference type="AlphaFoldDB" id="J3LU73"/>
<accession>J3LU73</accession>
<dbReference type="Gramene" id="OB03G45990.1">
    <property type="protein sequence ID" value="OB03G45990.1"/>
    <property type="gene ID" value="OB03G45990"/>
</dbReference>
<keyword evidence="3" id="KW-1185">Reference proteome</keyword>
<keyword evidence="1" id="KW-1133">Transmembrane helix</keyword>
<sequence length="97" mass="11439">MFLHKTRRNKSYIFYTSLIKSCFVLYIDPIHLLYVKNNFKTTNLQSENQQKKNEKREMQDHMVRNCRTPLEAIHQPMLVEAQPKVVVSGGSVQVQDD</sequence>
<reference evidence="2" key="1">
    <citation type="journal article" date="2013" name="Nat. Commun.">
        <title>Whole-genome sequencing of Oryza brachyantha reveals mechanisms underlying Oryza genome evolution.</title>
        <authorList>
            <person name="Chen J."/>
            <person name="Huang Q."/>
            <person name="Gao D."/>
            <person name="Wang J."/>
            <person name="Lang Y."/>
            <person name="Liu T."/>
            <person name="Li B."/>
            <person name="Bai Z."/>
            <person name="Luis Goicoechea J."/>
            <person name="Liang C."/>
            <person name="Chen C."/>
            <person name="Zhang W."/>
            <person name="Sun S."/>
            <person name="Liao Y."/>
            <person name="Zhang X."/>
            <person name="Yang L."/>
            <person name="Song C."/>
            <person name="Wang M."/>
            <person name="Shi J."/>
            <person name="Liu G."/>
            <person name="Liu J."/>
            <person name="Zhou H."/>
            <person name="Zhou W."/>
            <person name="Yu Q."/>
            <person name="An N."/>
            <person name="Chen Y."/>
            <person name="Cai Q."/>
            <person name="Wang B."/>
            <person name="Liu B."/>
            <person name="Min J."/>
            <person name="Huang Y."/>
            <person name="Wu H."/>
            <person name="Li Z."/>
            <person name="Zhang Y."/>
            <person name="Yin Y."/>
            <person name="Song W."/>
            <person name="Jiang J."/>
            <person name="Jackson S.A."/>
            <person name="Wing R.A."/>
            <person name="Wang J."/>
            <person name="Chen M."/>
        </authorList>
    </citation>
    <scope>NUCLEOTIDE SEQUENCE [LARGE SCALE GENOMIC DNA]</scope>
    <source>
        <strain evidence="2">cv. IRGC 101232</strain>
    </source>
</reference>
<name>J3LU73_ORYBR</name>
<dbReference type="EnsemblPlants" id="OB03G45990.1">
    <property type="protein sequence ID" value="OB03G45990.1"/>
    <property type="gene ID" value="OB03G45990"/>
</dbReference>
<feature type="transmembrane region" description="Helical" evidence="1">
    <location>
        <begin position="12"/>
        <end position="34"/>
    </location>
</feature>